<reference evidence="2 3" key="1">
    <citation type="journal article" date="2024" name="Commun. Biol.">
        <title>Comparative genomic analysis of thermophilic fungi reveals convergent evolutionary adaptations and gene losses.</title>
        <authorList>
            <person name="Steindorff A.S."/>
            <person name="Aguilar-Pontes M.V."/>
            <person name="Robinson A.J."/>
            <person name="Andreopoulos B."/>
            <person name="LaButti K."/>
            <person name="Kuo A."/>
            <person name="Mondo S."/>
            <person name="Riley R."/>
            <person name="Otillar R."/>
            <person name="Haridas S."/>
            <person name="Lipzen A."/>
            <person name="Grimwood J."/>
            <person name="Schmutz J."/>
            <person name="Clum A."/>
            <person name="Reid I.D."/>
            <person name="Moisan M.C."/>
            <person name="Butler G."/>
            <person name="Nguyen T.T.M."/>
            <person name="Dewar K."/>
            <person name="Conant G."/>
            <person name="Drula E."/>
            <person name="Henrissat B."/>
            <person name="Hansel C."/>
            <person name="Singer S."/>
            <person name="Hutchinson M.I."/>
            <person name="de Vries R.P."/>
            <person name="Natvig D.O."/>
            <person name="Powell A.J."/>
            <person name="Tsang A."/>
            <person name="Grigoriev I.V."/>
        </authorList>
    </citation>
    <scope>NUCLEOTIDE SEQUENCE [LARGE SCALE GENOMIC DNA]</scope>
    <source>
        <strain evidence="2 3">CBS 494.80</strain>
    </source>
</reference>
<gene>
    <name evidence="2" type="ORF">VTL71DRAFT_8592</name>
</gene>
<dbReference type="EMBL" id="JAZHXI010000002">
    <property type="protein sequence ID" value="KAL2074813.1"/>
    <property type="molecule type" value="Genomic_DNA"/>
</dbReference>
<proteinExistence type="predicted"/>
<organism evidence="2 3">
    <name type="scientific">Oculimacula yallundae</name>
    <dbReference type="NCBI Taxonomy" id="86028"/>
    <lineage>
        <taxon>Eukaryota</taxon>
        <taxon>Fungi</taxon>
        <taxon>Dikarya</taxon>
        <taxon>Ascomycota</taxon>
        <taxon>Pezizomycotina</taxon>
        <taxon>Leotiomycetes</taxon>
        <taxon>Helotiales</taxon>
        <taxon>Ploettnerulaceae</taxon>
        <taxon>Oculimacula</taxon>
    </lineage>
</organism>
<feature type="region of interest" description="Disordered" evidence="1">
    <location>
        <begin position="9"/>
        <end position="37"/>
    </location>
</feature>
<sequence>MRQEKRLKLRRMAWASSHPQTRSKGKKELGDHPLESRTYCSNRTSSLSIYATMKAGERNFLSVRWGSGRLDSQHVGPVYTPLTREQDMSGLTSLQIDLVDGNEDLLHAFFVGDPYLTWTVTNDGAVLLMGELCELPDFACGDFTAFKSVGDVDMGVRREWESDLQPYRRCREIGMYISTHGPGILESGDRDAWYTLRAFWAMRRKSSTAVIGYNSGNDMIAMLK</sequence>
<comment type="caution">
    <text evidence="2">The sequence shown here is derived from an EMBL/GenBank/DDBJ whole genome shotgun (WGS) entry which is preliminary data.</text>
</comment>
<feature type="compositionally biased region" description="Basic and acidic residues" evidence="1">
    <location>
        <begin position="26"/>
        <end position="35"/>
    </location>
</feature>
<name>A0ABR4CZK0_9HELO</name>
<evidence type="ECO:0000313" key="3">
    <source>
        <dbReference type="Proteomes" id="UP001595075"/>
    </source>
</evidence>
<protein>
    <submittedName>
        <fullName evidence="2">Uncharacterized protein</fullName>
    </submittedName>
</protein>
<accession>A0ABR4CZK0</accession>
<dbReference type="Proteomes" id="UP001595075">
    <property type="component" value="Unassembled WGS sequence"/>
</dbReference>
<keyword evidence="3" id="KW-1185">Reference proteome</keyword>
<evidence type="ECO:0000313" key="2">
    <source>
        <dbReference type="EMBL" id="KAL2074813.1"/>
    </source>
</evidence>
<evidence type="ECO:0000256" key="1">
    <source>
        <dbReference type="SAM" id="MobiDB-lite"/>
    </source>
</evidence>